<proteinExistence type="predicted"/>
<evidence type="ECO:0000313" key="1">
    <source>
        <dbReference type="EMBL" id="KAJ0038745.1"/>
    </source>
</evidence>
<accession>A0ACC0YK99</accession>
<keyword evidence="2" id="KW-1185">Reference proteome</keyword>
<sequence>MKLGEVIKEGNMTSLQDKSKATIFLRHHIQEGLWAEYKDPSNMLLQQQYRECNFKKYSELISCLRVVEQKNELFLRNHQTRPTGSQPFPKVNATTICNNRGHGRGPGQGQGHGRNNYQPRGGHNKKFQSEHPKWKMKEATHKTRIMKTSAIDVEERAISHIPIVSPST</sequence>
<evidence type="ECO:0000313" key="2">
    <source>
        <dbReference type="Proteomes" id="UP001163603"/>
    </source>
</evidence>
<dbReference type="Proteomes" id="UP001163603">
    <property type="component" value="Chromosome 6"/>
</dbReference>
<reference evidence="2" key="1">
    <citation type="journal article" date="2023" name="G3 (Bethesda)">
        <title>Genome assembly and association tests identify interacting loci associated with vigor, precocity, and sex in interspecific pistachio rootstocks.</title>
        <authorList>
            <person name="Palmer W."/>
            <person name="Jacygrad E."/>
            <person name="Sagayaradj S."/>
            <person name="Cavanaugh K."/>
            <person name="Han R."/>
            <person name="Bertier L."/>
            <person name="Beede B."/>
            <person name="Kafkas S."/>
            <person name="Golino D."/>
            <person name="Preece J."/>
            <person name="Michelmore R."/>
        </authorList>
    </citation>
    <scope>NUCLEOTIDE SEQUENCE [LARGE SCALE GENOMIC DNA]</scope>
</reference>
<comment type="caution">
    <text evidence="1">The sequence shown here is derived from an EMBL/GenBank/DDBJ whole genome shotgun (WGS) entry which is preliminary data.</text>
</comment>
<organism evidence="1 2">
    <name type="scientific">Pistacia integerrima</name>
    <dbReference type="NCBI Taxonomy" id="434235"/>
    <lineage>
        <taxon>Eukaryota</taxon>
        <taxon>Viridiplantae</taxon>
        <taxon>Streptophyta</taxon>
        <taxon>Embryophyta</taxon>
        <taxon>Tracheophyta</taxon>
        <taxon>Spermatophyta</taxon>
        <taxon>Magnoliopsida</taxon>
        <taxon>eudicotyledons</taxon>
        <taxon>Gunneridae</taxon>
        <taxon>Pentapetalae</taxon>
        <taxon>rosids</taxon>
        <taxon>malvids</taxon>
        <taxon>Sapindales</taxon>
        <taxon>Anacardiaceae</taxon>
        <taxon>Pistacia</taxon>
    </lineage>
</organism>
<gene>
    <name evidence="1" type="ORF">Pint_22503</name>
</gene>
<name>A0ACC0YK99_9ROSI</name>
<protein>
    <submittedName>
        <fullName evidence="1">Uncharacterized protein</fullName>
    </submittedName>
</protein>
<dbReference type="EMBL" id="CM047741">
    <property type="protein sequence ID" value="KAJ0038745.1"/>
    <property type="molecule type" value="Genomic_DNA"/>
</dbReference>